<evidence type="ECO:0000259" key="10">
    <source>
        <dbReference type="PROSITE" id="PS51292"/>
    </source>
</evidence>
<dbReference type="AlphaFoldDB" id="A0AAN7ZR13"/>
<feature type="compositionally biased region" description="Low complexity" evidence="8">
    <location>
        <begin position="333"/>
        <end position="342"/>
    </location>
</feature>
<reference evidence="11 12" key="1">
    <citation type="journal article" date="2024" name="Insects">
        <title>An Improved Chromosome-Level Genome Assembly of the Firefly Pyrocoelia pectoralis.</title>
        <authorList>
            <person name="Fu X."/>
            <person name="Meyer-Rochow V.B."/>
            <person name="Ballantyne L."/>
            <person name="Zhu X."/>
        </authorList>
    </citation>
    <scope>NUCLEOTIDE SEQUENCE [LARGE SCALE GENOMIC DNA]</scope>
    <source>
        <strain evidence="11">XCY_ONT2</strain>
    </source>
</reference>
<keyword evidence="6" id="KW-0862">Zinc</keyword>
<dbReference type="InterPro" id="IPR013083">
    <property type="entry name" value="Znf_RING/FYVE/PHD"/>
</dbReference>
<keyword evidence="9" id="KW-0472">Membrane</keyword>
<organism evidence="11 12">
    <name type="scientific">Pyrocoelia pectoralis</name>
    <dbReference type="NCBI Taxonomy" id="417401"/>
    <lineage>
        <taxon>Eukaryota</taxon>
        <taxon>Metazoa</taxon>
        <taxon>Ecdysozoa</taxon>
        <taxon>Arthropoda</taxon>
        <taxon>Hexapoda</taxon>
        <taxon>Insecta</taxon>
        <taxon>Pterygota</taxon>
        <taxon>Neoptera</taxon>
        <taxon>Endopterygota</taxon>
        <taxon>Coleoptera</taxon>
        <taxon>Polyphaga</taxon>
        <taxon>Elateriformia</taxon>
        <taxon>Elateroidea</taxon>
        <taxon>Lampyridae</taxon>
        <taxon>Lampyrinae</taxon>
        <taxon>Pyrocoelia</taxon>
    </lineage>
</organism>
<dbReference type="GO" id="GO:0005765">
    <property type="term" value="C:lysosomal membrane"/>
    <property type="evidence" value="ECO:0007669"/>
    <property type="project" value="UniProtKB-SubCell"/>
</dbReference>
<keyword evidence="12" id="KW-1185">Reference proteome</keyword>
<dbReference type="PANTHER" id="PTHR45981">
    <property type="entry name" value="LD02310P"/>
    <property type="match status" value="1"/>
</dbReference>
<dbReference type="SUPFAM" id="SSF57850">
    <property type="entry name" value="RING/U-box"/>
    <property type="match status" value="1"/>
</dbReference>
<keyword evidence="4" id="KW-0479">Metal-binding</keyword>
<evidence type="ECO:0000256" key="5">
    <source>
        <dbReference type="ARBA" id="ARBA00022771"/>
    </source>
</evidence>
<evidence type="ECO:0000256" key="1">
    <source>
        <dbReference type="ARBA" id="ARBA00004127"/>
    </source>
</evidence>
<comment type="caution">
    <text evidence="11">The sequence shown here is derived from an EMBL/GenBank/DDBJ whole genome shotgun (WGS) entry which is preliminary data.</text>
</comment>
<keyword evidence="9" id="KW-0812">Transmembrane</keyword>
<dbReference type="InterPro" id="IPR011016">
    <property type="entry name" value="Znf_RING-CH"/>
</dbReference>
<dbReference type="EMBL" id="JAVRBK010000003">
    <property type="protein sequence ID" value="KAK5646101.1"/>
    <property type="molecule type" value="Genomic_DNA"/>
</dbReference>
<evidence type="ECO:0000256" key="2">
    <source>
        <dbReference type="ARBA" id="ARBA00004177"/>
    </source>
</evidence>
<keyword evidence="7" id="KW-0391">Immunity</keyword>
<dbReference type="GO" id="GO:0005768">
    <property type="term" value="C:endosome"/>
    <property type="evidence" value="ECO:0007669"/>
    <property type="project" value="UniProtKB-SubCell"/>
</dbReference>
<dbReference type="GO" id="GO:0008270">
    <property type="term" value="F:zinc ion binding"/>
    <property type="evidence" value="ECO:0007669"/>
    <property type="project" value="UniProtKB-KW"/>
</dbReference>
<feature type="transmembrane region" description="Helical" evidence="9">
    <location>
        <begin position="156"/>
        <end position="180"/>
    </location>
</feature>
<evidence type="ECO:0000256" key="6">
    <source>
        <dbReference type="ARBA" id="ARBA00022833"/>
    </source>
</evidence>
<dbReference type="PROSITE" id="PS51292">
    <property type="entry name" value="ZF_RING_CH"/>
    <property type="match status" value="1"/>
</dbReference>
<comment type="subcellular location">
    <subcellularLocation>
        <location evidence="1">Endomembrane system</location>
        <topology evidence="1">Multi-pass membrane protein</topology>
    </subcellularLocation>
    <subcellularLocation>
        <location evidence="2">Endosome</location>
    </subcellularLocation>
    <subcellularLocation>
        <location evidence="3">Lysosome membrane</location>
    </subcellularLocation>
</comment>
<dbReference type="SMART" id="SM00744">
    <property type="entry name" value="RINGv"/>
    <property type="match status" value="1"/>
</dbReference>
<evidence type="ECO:0000256" key="4">
    <source>
        <dbReference type="ARBA" id="ARBA00022723"/>
    </source>
</evidence>
<feature type="domain" description="RING-CH-type" evidence="10">
    <location>
        <begin position="39"/>
        <end position="100"/>
    </location>
</feature>
<evidence type="ECO:0000256" key="7">
    <source>
        <dbReference type="ARBA" id="ARBA00022859"/>
    </source>
</evidence>
<evidence type="ECO:0000313" key="12">
    <source>
        <dbReference type="Proteomes" id="UP001329430"/>
    </source>
</evidence>
<feature type="transmembrane region" description="Helical" evidence="9">
    <location>
        <begin position="122"/>
        <end position="144"/>
    </location>
</feature>
<keyword evidence="9" id="KW-1133">Transmembrane helix</keyword>
<feature type="region of interest" description="Disordered" evidence="8">
    <location>
        <begin position="332"/>
        <end position="354"/>
    </location>
</feature>
<dbReference type="Pfam" id="PF12906">
    <property type="entry name" value="RINGv"/>
    <property type="match status" value="1"/>
</dbReference>
<evidence type="ECO:0000256" key="9">
    <source>
        <dbReference type="SAM" id="Phobius"/>
    </source>
</evidence>
<accession>A0AAN7ZR13</accession>
<dbReference type="GO" id="GO:0002376">
    <property type="term" value="P:immune system process"/>
    <property type="evidence" value="ECO:0007669"/>
    <property type="project" value="UniProtKB-KW"/>
</dbReference>
<gene>
    <name evidence="11" type="ORF">RI129_004565</name>
</gene>
<dbReference type="Proteomes" id="UP001329430">
    <property type="component" value="Chromosome 3"/>
</dbReference>
<sequence>MPEQFIKVKNREVQQSTSSAFSETAKKPDSSRFGSCTNISYSNSDICRICHCEADCGNPLLSPCYCAGSLKYVHQSCLQQWLAASDTRSCELCKFNFILHTKIKPIAEWRRLEMTSVERRRLLCAILFHFVAAICVIWSLFVLIDRATEEVQKGLIAWPFWTKLVVVAVGFTGGAVFMYIQCRQYLQLFSRWKAHNRIILVQNAPDSASEKIPIAPPTPNFNITIHSSPATNERSSQVTASIECNVAPHCNTKESTYKFEKALNPTEEDLYLNSYTSQHLGEAWASPTPSDHLSLTDEKEITSLGNTSFDALELNIQEVLALDVEQSAHRSRILSGHSSRSGSKNKNKGVFKSLPNLSASSENLLV</sequence>
<keyword evidence="5" id="KW-0863">Zinc-finger</keyword>
<protein>
    <recommendedName>
        <fullName evidence="10">RING-CH-type domain-containing protein</fullName>
    </recommendedName>
</protein>
<dbReference type="Gene3D" id="3.30.40.10">
    <property type="entry name" value="Zinc/RING finger domain, C3HC4 (zinc finger)"/>
    <property type="match status" value="1"/>
</dbReference>
<proteinExistence type="predicted"/>
<name>A0AAN7ZR13_9COLE</name>
<evidence type="ECO:0000256" key="3">
    <source>
        <dbReference type="ARBA" id="ARBA00004656"/>
    </source>
</evidence>
<evidence type="ECO:0000313" key="11">
    <source>
        <dbReference type="EMBL" id="KAK5646101.1"/>
    </source>
</evidence>
<evidence type="ECO:0000256" key="8">
    <source>
        <dbReference type="SAM" id="MobiDB-lite"/>
    </source>
</evidence>